<proteinExistence type="predicted"/>
<feature type="non-terminal residue" evidence="2">
    <location>
        <position position="1"/>
    </location>
</feature>
<feature type="region of interest" description="Disordered" evidence="1">
    <location>
        <begin position="1"/>
        <end position="25"/>
    </location>
</feature>
<gene>
    <name evidence="2" type="ORF">ABG768_013774</name>
</gene>
<dbReference type="EMBL" id="JAWDJR010000020">
    <property type="protein sequence ID" value="KAK9956016.1"/>
    <property type="molecule type" value="Genomic_DNA"/>
</dbReference>
<dbReference type="Proteomes" id="UP001479290">
    <property type="component" value="Unassembled WGS sequence"/>
</dbReference>
<evidence type="ECO:0008006" key="4">
    <source>
        <dbReference type="Google" id="ProtNLM"/>
    </source>
</evidence>
<comment type="caution">
    <text evidence="2">The sequence shown here is derived from an EMBL/GenBank/DDBJ whole genome shotgun (WGS) entry which is preliminary data.</text>
</comment>
<organism evidence="2 3">
    <name type="scientific">Culter alburnus</name>
    <name type="common">Topmouth culter</name>
    <dbReference type="NCBI Taxonomy" id="194366"/>
    <lineage>
        <taxon>Eukaryota</taxon>
        <taxon>Metazoa</taxon>
        <taxon>Chordata</taxon>
        <taxon>Craniata</taxon>
        <taxon>Vertebrata</taxon>
        <taxon>Euteleostomi</taxon>
        <taxon>Actinopterygii</taxon>
        <taxon>Neopterygii</taxon>
        <taxon>Teleostei</taxon>
        <taxon>Ostariophysi</taxon>
        <taxon>Cypriniformes</taxon>
        <taxon>Xenocyprididae</taxon>
        <taxon>Xenocypridinae</taxon>
        <taxon>Culter</taxon>
    </lineage>
</organism>
<name>A0AAW1Z3V4_CULAL</name>
<sequence>EAVSPSRDTRQDESHSQQNKQDVSRLNPCSTCDLLLYMNSFILLFLSNPKLNRQKRV</sequence>
<dbReference type="AlphaFoldDB" id="A0AAW1Z3V4"/>
<feature type="non-terminal residue" evidence="2">
    <location>
        <position position="57"/>
    </location>
</feature>
<evidence type="ECO:0000256" key="1">
    <source>
        <dbReference type="SAM" id="MobiDB-lite"/>
    </source>
</evidence>
<keyword evidence="3" id="KW-1185">Reference proteome</keyword>
<protein>
    <recommendedName>
        <fullName evidence="4">Agouti signaling protein</fullName>
    </recommendedName>
</protein>
<evidence type="ECO:0000313" key="3">
    <source>
        <dbReference type="Proteomes" id="UP001479290"/>
    </source>
</evidence>
<evidence type="ECO:0000313" key="2">
    <source>
        <dbReference type="EMBL" id="KAK9956016.1"/>
    </source>
</evidence>
<reference evidence="2 3" key="1">
    <citation type="submission" date="2024-05" db="EMBL/GenBank/DDBJ databases">
        <title>A high-quality chromosomal-level genome assembly of Topmouth culter (Culter alburnus).</title>
        <authorList>
            <person name="Zhao H."/>
        </authorList>
    </citation>
    <scope>NUCLEOTIDE SEQUENCE [LARGE SCALE GENOMIC DNA]</scope>
    <source>
        <strain evidence="2">CATC2023</strain>
        <tissue evidence="2">Muscle</tissue>
    </source>
</reference>
<accession>A0AAW1Z3V4</accession>